<dbReference type="RefSeq" id="XP_008603998.1">
    <property type="nucleotide sequence ID" value="XM_008605776.1"/>
</dbReference>
<organism evidence="12 13">
    <name type="scientific">Saprolegnia diclina (strain VS20)</name>
    <dbReference type="NCBI Taxonomy" id="1156394"/>
    <lineage>
        <taxon>Eukaryota</taxon>
        <taxon>Sar</taxon>
        <taxon>Stramenopiles</taxon>
        <taxon>Oomycota</taxon>
        <taxon>Saprolegniomycetes</taxon>
        <taxon>Saprolegniales</taxon>
        <taxon>Saprolegniaceae</taxon>
        <taxon>Saprolegnia</taxon>
    </lineage>
</organism>
<gene>
    <name evidence="12" type="ORF">SDRG_00305</name>
</gene>
<dbReference type="GO" id="GO:0005524">
    <property type="term" value="F:ATP binding"/>
    <property type="evidence" value="ECO:0007669"/>
    <property type="project" value="UniProtKB-UniRule"/>
</dbReference>
<evidence type="ECO:0000256" key="6">
    <source>
        <dbReference type="PIRSR" id="PIRSR630616-1"/>
    </source>
</evidence>
<dbReference type="SUPFAM" id="SSF56112">
    <property type="entry name" value="Protein kinase-like (PK-like)"/>
    <property type="match status" value="1"/>
</dbReference>
<dbReference type="InParanoid" id="T0R7Y2"/>
<dbReference type="STRING" id="1156394.T0R7Y2"/>
<feature type="domain" description="Protein kinase" evidence="11">
    <location>
        <begin position="12"/>
        <end position="252"/>
    </location>
</feature>
<evidence type="ECO:0000259" key="11">
    <source>
        <dbReference type="PROSITE" id="PS50011"/>
    </source>
</evidence>
<dbReference type="AlphaFoldDB" id="T0R7Y2"/>
<keyword evidence="5 7" id="KW-0067">ATP-binding</keyword>
<keyword evidence="2" id="KW-0808">Transferase</keyword>
<feature type="cross-link" description="Glycyl lysine isopeptide (Lys-Gly) (interchain with G-Cter in SUMO2)" evidence="8">
    <location>
        <position position="133"/>
    </location>
</feature>
<dbReference type="FunFam" id="1.10.510.10:FF:000571">
    <property type="entry name" value="Maternal embryonic leucine zipper kinase"/>
    <property type="match status" value="1"/>
</dbReference>
<feature type="binding site" evidence="7">
    <location>
        <position position="149"/>
    </location>
    <ligand>
        <name>ATP</name>
        <dbReference type="ChEBI" id="CHEBI:30616"/>
    </ligand>
</feature>
<evidence type="ECO:0000313" key="12">
    <source>
        <dbReference type="EMBL" id="EQC42575.1"/>
    </source>
</evidence>
<feature type="binding site" evidence="7">
    <location>
        <begin position="135"/>
        <end position="136"/>
    </location>
    <ligand>
        <name>ATP</name>
        <dbReference type="ChEBI" id="CHEBI:30616"/>
    </ligand>
</feature>
<name>T0R7Y2_SAPDV</name>
<dbReference type="VEuPathDB" id="FungiDB:SDRG_00305"/>
<sequence>MSMTWTSPWTAYEALKLVGAGGYGQVYLARHVATDHIVALKALPLATSDPASARREIEIAAHVRHPNLVQIYEAKFTVSYLLLATEYCPNGDLFDYNQTYQPLPIRTIRKFTGQIAAGLGALHAAHVVHRDIKPENIYVDYNENIKIGDFGMAIVSQRPRHDDHCGSLAFQAPELLRKESYDHSIDVWAAGVVLYELLTSESPFINRSSILRGEFEMPEYASPLLQDLLRGMLAVDPRRRLSAAAIAAHPWLTS</sequence>
<feature type="binding site" evidence="7 9">
    <location>
        <position position="41"/>
    </location>
    <ligand>
        <name>ATP</name>
        <dbReference type="ChEBI" id="CHEBI:30616"/>
    </ligand>
</feature>
<evidence type="ECO:0000256" key="5">
    <source>
        <dbReference type="ARBA" id="ARBA00022840"/>
    </source>
</evidence>
<keyword evidence="1 10" id="KW-0723">Serine/threonine-protein kinase</keyword>
<dbReference type="InterPro" id="IPR011009">
    <property type="entry name" value="Kinase-like_dom_sf"/>
</dbReference>
<dbReference type="PROSITE" id="PS00107">
    <property type="entry name" value="PROTEIN_KINASE_ATP"/>
    <property type="match status" value="1"/>
</dbReference>
<dbReference type="PROSITE" id="PS50011">
    <property type="entry name" value="PROTEIN_KINASE_DOM"/>
    <property type="match status" value="1"/>
</dbReference>
<dbReference type="Proteomes" id="UP000030762">
    <property type="component" value="Unassembled WGS sequence"/>
</dbReference>
<dbReference type="PANTHER" id="PTHR24350">
    <property type="entry name" value="SERINE/THREONINE-PROTEIN KINASE IAL-RELATED"/>
    <property type="match status" value="1"/>
</dbReference>
<dbReference type="GeneID" id="19941032"/>
<dbReference type="OMA" id="GHASITE"/>
<proteinExistence type="inferred from homology"/>
<dbReference type="InterPro" id="IPR008271">
    <property type="entry name" value="Ser/Thr_kinase_AS"/>
</dbReference>
<keyword evidence="13" id="KW-1185">Reference proteome</keyword>
<evidence type="ECO:0000256" key="8">
    <source>
        <dbReference type="PIRSR" id="PIRSR630616-3"/>
    </source>
</evidence>
<dbReference type="eggNOG" id="KOG0583">
    <property type="taxonomic scope" value="Eukaryota"/>
</dbReference>
<dbReference type="InterPro" id="IPR017441">
    <property type="entry name" value="Protein_kinase_ATP_BS"/>
</dbReference>
<protein>
    <submittedName>
        <fullName evidence="12">Serine/threonine protein kinase</fullName>
    </submittedName>
</protein>
<evidence type="ECO:0000313" key="13">
    <source>
        <dbReference type="Proteomes" id="UP000030762"/>
    </source>
</evidence>
<dbReference type="GO" id="GO:0004674">
    <property type="term" value="F:protein serine/threonine kinase activity"/>
    <property type="evidence" value="ECO:0007669"/>
    <property type="project" value="UniProtKB-KW"/>
</dbReference>
<dbReference type="InterPro" id="IPR000719">
    <property type="entry name" value="Prot_kinase_dom"/>
</dbReference>
<reference evidence="12 13" key="1">
    <citation type="submission" date="2012-04" db="EMBL/GenBank/DDBJ databases">
        <title>The Genome Sequence of Saprolegnia declina VS20.</title>
        <authorList>
            <consortium name="The Broad Institute Genome Sequencing Platform"/>
            <person name="Russ C."/>
            <person name="Nusbaum C."/>
            <person name="Tyler B."/>
            <person name="van West P."/>
            <person name="Dieguez-Uribeondo J."/>
            <person name="de Bruijn I."/>
            <person name="Tripathy S."/>
            <person name="Jiang R."/>
            <person name="Young S.K."/>
            <person name="Zeng Q."/>
            <person name="Gargeya S."/>
            <person name="Fitzgerald M."/>
            <person name="Haas B."/>
            <person name="Abouelleil A."/>
            <person name="Alvarado L."/>
            <person name="Arachchi H.M."/>
            <person name="Berlin A."/>
            <person name="Chapman S.B."/>
            <person name="Goldberg J."/>
            <person name="Griggs A."/>
            <person name="Gujja S."/>
            <person name="Hansen M."/>
            <person name="Howarth C."/>
            <person name="Imamovic A."/>
            <person name="Larimer J."/>
            <person name="McCowen C."/>
            <person name="Montmayeur A."/>
            <person name="Murphy C."/>
            <person name="Neiman D."/>
            <person name="Pearson M."/>
            <person name="Priest M."/>
            <person name="Roberts A."/>
            <person name="Saif S."/>
            <person name="Shea T."/>
            <person name="Sisk P."/>
            <person name="Sykes S."/>
            <person name="Wortman J."/>
            <person name="Nusbaum C."/>
            <person name="Birren B."/>
        </authorList>
    </citation>
    <scope>NUCLEOTIDE SEQUENCE [LARGE SCALE GENOMIC DNA]</scope>
    <source>
        <strain evidence="12 13">VS20</strain>
    </source>
</reference>
<dbReference type="PROSITE" id="PS00108">
    <property type="entry name" value="PROTEIN_KINASE_ST"/>
    <property type="match status" value="1"/>
</dbReference>
<evidence type="ECO:0000256" key="7">
    <source>
        <dbReference type="PIRSR" id="PIRSR630616-2"/>
    </source>
</evidence>
<keyword evidence="3 7" id="KW-0547">Nucleotide-binding</keyword>
<feature type="active site" description="Proton acceptor" evidence="6">
    <location>
        <position position="131"/>
    </location>
</feature>
<keyword evidence="4 12" id="KW-0418">Kinase</keyword>
<dbReference type="EMBL" id="JH767132">
    <property type="protein sequence ID" value="EQC42575.1"/>
    <property type="molecule type" value="Genomic_DNA"/>
</dbReference>
<dbReference type="Gene3D" id="1.10.510.10">
    <property type="entry name" value="Transferase(Phosphotransferase) domain 1"/>
    <property type="match status" value="1"/>
</dbReference>
<evidence type="ECO:0000256" key="4">
    <source>
        <dbReference type="ARBA" id="ARBA00022777"/>
    </source>
</evidence>
<accession>T0R7Y2</accession>
<dbReference type="InterPro" id="IPR030616">
    <property type="entry name" value="Aur-like"/>
</dbReference>
<evidence type="ECO:0000256" key="2">
    <source>
        <dbReference type="ARBA" id="ARBA00022679"/>
    </source>
</evidence>
<evidence type="ECO:0000256" key="1">
    <source>
        <dbReference type="ARBA" id="ARBA00022527"/>
    </source>
</evidence>
<comment type="similarity">
    <text evidence="10">Belongs to the protein kinase superfamily.</text>
</comment>
<dbReference type="SMART" id="SM00220">
    <property type="entry name" value="S_TKc"/>
    <property type="match status" value="1"/>
</dbReference>
<evidence type="ECO:0000256" key="10">
    <source>
        <dbReference type="RuleBase" id="RU000304"/>
    </source>
</evidence>
<evidence type="ECO:0000256" key="3">
    <source>
        <dbReference type="ARBA" id="ARBA00022741"/>
    </source>
</evidence>
<evidence type="ECO:0000256" key="9">
    <source>
        <dbReference type="PROSITE-ProRule" id="PRU10141"/>
    </source>
</evidence>
<dbReference type="OrthoDB" id="9627261at2759"/>
<dbReference type="Pfam" id="PF00069">
    <property type="entry name" value="Pkinase"/>
    <property type="match status" value="1"/>
</dbReference>